<feature type="transmembrane region" description="Helical" evidence="1">
    <location>
        <begin position="43"/>
        <end position="64"/>
    </location>
</feature>
<accession>A0A1S1HEJ1</accession>
<evidence type="ECO:0000259" key="2">
    <source>
        <dbReference type="Pfam" id="PF09335"/>
    </source>
</evidence>
<dbReference type="Proteomes" id="UP000179467">
    <property type="component" value="Unassembled WGS sequence"/>
</dbReference>
<evidence type="ECO:0000256" key="1">
    <source>
        <dbReference type="SAM" id="Phobius"/>
    </source>
</evidence>
<keyword evidence="1" id="KW-0812">Transmembrane</keyword>
<keyword evidence="1" id="KW-1133">Transmembrane helix</keyword>
<name>A0A1S1HEJ1_9SPHN</name>
<keyword evidence="4" id="KW-1185">Reference proteome</keyword>
<reference evidence="3 4" key="1">
    <citation type="submission" date="2016-09" db="EMBL/GenBank/DDBJ databases">
        <title>Metabolic pathway, cell adaptation mechanisms and a novel monoxygenase revealed through proteogenomic-transcription analysis of a Sphingomonas haloaromaticamans strain degrading the fungicide ortho-phenylphenol.</title>
        <authorList>
            <person name="Perruchon C."/>
            <person name="Papadopoulou E.S."/>
            <person name="Rousidou C."/>
            <person name="Vasileiadis S."/>
            <person name="Tanou G."/>
            <person name="Amoutzias G."/>
            <person name="Molassiotis A."/>
            <person name="Karpouzas D.G."/>
        </authorList>
    </citation>
    <scope>NUCLEOTIDE SEQUENCE [LARGE SCALE GENOMIC DNA]</scope>
    <source>
        <strain evidence="3 4">P3</strain>
    </source>
</reference>
<keyword evidence="1" id="KW-0472">Membrane</keyword>
<dbReference type="AlphaFoldDB" id="A0A1S1HEJ1"/>
<dbReference type="Pfam" id="PF09335">
    <property type="entry name" value="VTT_dom"/>
    <property type="match status" value="1"/>
</dbReference>
<feature type="domain" description="VTT" evidence="2">
    <location>
        <begin position="27"/>
        <end position="147"/>
    </location>
</feature>
<proteinExistence type="predicted"/>
<evidence type="ECO:0000313" key="4">
    <source>
        <dbReference type="Proteomes" id="UP000179467"/>
    </source>
</evidence>
<comment type="caution">
    <text evidence="3">The sequence shown here is derived from an EMBL/GenBank/DDBJ whole genome shotgun (WGS) entry which is preliminary data.</text>
</comment>
<dbReference type="GO" id="GO:0005886">
    <property type="term" value="C:plasma membrane"/>
    <property type="evidence" value="ECO:0007669"/>
    <property type="project" value="TreeGrafter"/>
</dbReference>
<organism evidence="3 4">
    <name type="scientific">Edaphosphingomonas haloaromaticamans</name>
    <dbReference type="NCBI Taxonomy" id="653954"/>
    <lineage>
        <taxon>Bacteria</taxon>
        <taxon>Pseudomonadati</taxon>
        <taxon>Pseudomonadota</taxon>
        <taxon>Alphaproteobacteria</taxon>
        <taxon>Sphingomonadales</taxon>
        <taxon>Rhizorhabdaceae</taxon>
        <taxon>Edaphosphingomonas</taxon>
    </lineage>
</organism>
<dbReference type="PANTHER" id="PTHR42709:SF2">
    <property type="entry name" value="INNER MEMBRANE PROTEIN YOHD"/>
    <property type="match status" value="1"/>
</dbReference>
<feature type="transmembrane region" description="Helical" evidence="1">
    <location>
        <begin position="127"/>
        <end position="150"/>
    </location>
</feature>
<sequence>MFTAMTVEALIARYGLLAIFIGAGVEGETVVVTGGLLAHQGLLPLPGAMIAAALGSCLADQLFFAAGRRFRDRPRVRRLIARPAFARAFAMFERHPLAFVFGFRFLYGLRTVSPIAIGTSRLPARTFLLMNAIAAAIWGVVFTGIGYAFGQGIERLFGRLRTAEHVIAAVAGVAIILLAATWIARRLIGRRASQ</sequence>
<dbReference type="EMBL" id="MIPT01000001">
    <property type="protein sequence ID" value="OHT20669.1"/>
    <property type="molecule type" value="Genomic_DNA"/>
</dbReference>
<feature type="transmembrane region" description="Helical" evidence="1">
    <location>
        <begin position="162"/>
        <end position="184"/>
    </location>
</feature>
<dbReference type="PANTHER" id="PTHR42709">
    <property type="entry name" value="ALKALINE PHOSPHATASE LIKE PROTEIN"/>
    <property type="match status" value="1"/>
</dbReference>
<protein>
    <submittedName>
        <fullName evidence="3">Inner membrane protein YohD</fullName>
    </submittedName>
</protein>
<dbReference type="InterPro" id="IPR051311">
    <property type="entry name" value="DedA_domain"/>
</dbReference>
<dbReference type="RefSeq" id="WP_254684446.1">
    <property type="nucleotide sequence ID" value="NZ_MIPT01000001.1"/>
</dbReference>
<evidence type="ECO:0000313" key="3">
    <source>
        <dbReference type="EMBL" id="OHT20669.1"/>
    </source>
</evidence>
<gene>
    <name evidence="3" type="primary">yohD</name>
    <name evidence="3" type="ORF">BHE75_02669</name>
</gene>
<dbReference type="InterPro" id="IPR032816">
    <property type="entry name" value="VTT_dom"/>
</dbReference>